<organism evidence="1 2">
    <name type="scientific">Mycena metata</name>
    <dbReference type="NCBI Taxonomy" id="1033252"/>
    <lineage>
        <taxon>Eukaryota</taxon>
        <taxon>Fungi</taxon>
        <taxon>Dikarya</taxon>
        <taxon>Basidiomycota</taxon>
        <taxon>Agaricomycotina</taxon>
        <taxon>Agaricomycetes</taxon>
        <taxon>Agaricomycetidae</taxon>
        <taxon>Agaricales</taxon>
        <taxon>Marasmiineae</taxon>
        <taxon>Mycenaceae</taxon>
        <taxon>Mycena</taxon>
    </lineage>
</organism>
<evidence type="ECO:0000313" key="2">
    <source>
        <dbReference type="Proteomes" id="UP001215598"/>
    </source>
</evidence>
<name>A0AAD7J9I4_9AGAR</name>
<comment type="caution">
    <text evidence="1">The sequence shown here is derived from an EMBL/GenBank/DDBJ whole genome shotgun (WGS) entry which is preliminary data.</text>
</comment>
<proteinExistence type="predicted"/>
<keyword evidence="2" id="KW-1185">Reference proteome</keyword>
<sequence>MEAAAMDNVATNEVLIQALSRLLMEKFNVQFAPENSQIRCLAHVLLAALEEAEDPAKEDDYLPNKDLLFHYDPALDDDLIQREREEFGDDIGGDNEDEIASLLTDLASKFEAMSPLQKLRTTTTKICSSPQRRKRFRAAAEKAFGNDLAPSSRKLASLSVVRDVRHRWNYTQAMIERARLLSEPDTPR</sequence>
<gene>
    <name evidence="1" type="ORF">B0H16DRAFT_1720168</name>
</gene>
<reference evidence="1" key="1">
    <citation type="submission" date="2023-03" db="EMBL/GenBank/DDBJ databases">
        <title>Massive genome expansion in bonnet fungi (Mycena s.s.) driven by repeated elements and novel gene families across ecological guilds.</title>
        <authorList>
            <consortium name="Lawrence Berkeley National Laboratory"/>
            <person name="Harder C.B."/>
            <person name="Miyauchi S."/>
            <person name="Viragh M."/>
            <person name="Kuo A."/>
            <person name="Thoen E."/>
            <person name="Andreopoulos B."/>
            <person name="Lu D."/>
            <person name="Skrede I."/>
            <person name="Drula E."/>
            <person name="Henrissat B."/>
            <person name="Morin E."/>
            <person name="Kohler A."/>
            <person name="Barry K."/>
            <person name="LaButti K."/>
            <person name="Morin E."/>
            <person name="Salamov A."/>
            <person name="Lipzen A."/>
            <person name="Mereny Z."/>
            <person name="Hegedus B."/>
            <person name="Baldrian P."/>
            <person name="Stursova M."/>
            <person name="Weitz H."/>
            <person name="Taylor A."/>
            <person name="Grigoriev I.V."/>
            <person name="Nagy L.G."/>
            <person name="Martin F."/>
            <person name="Kauserud H."/>
        </authorList>
    </citation>
    <scope>NUCLEOTIDE SEQUENCE</scope>
    <source>
        <strain evidence="1">CBHHK182m</strain>
    </source>
</reference>
<evidence type="ECO:0000313" key="1">
    <source>
        <dbReference type="EMBL" id="KAJ7759949.1"/>
    </source>
</evidence>
<protein>
    <submittedName>
        <fullName evidence="1">Uncharacterized protein</fullName>
    </submittedName>
</protein>
<dbReference type="EMBL" id="JARKIB010000038">
    <property type="protein sequence ID" value="KAJ7759949.1"/>
    <property type="molecule type" value="Genomic_DNA"/>
</dbReference>
<dbReference type="Proteomes" id="UP001215598">
    <property type="component" value="Unassembled WGS sequence"/>
</dbReference>
<accession>A0AAD7J9I4</accession>
<dbReference type="AlphaFoldDB" id="A0AAD7J9I4"/>